<protein>
    <recommendedName>
        <fullName evidence="5">Late embryogenesis abundant protein LEA-2 subgroup domain-containing protein</fullName>
    </recommendedName>
</protein>
<accession>A0A498IKT4</accession>
<keyword evidence="4" id="KW-1185">Reference proteome</keyword>
<comment type="caution">
    <text evidence="3">The sequence shown here is derived from an EMBL/GenBank/DDBJ whole genome shotgun (WGS) entry which is preliminary data.</text>
</comment>
<comment type="subcellular location">
    <subcellularLocation>
        <location evidence="1">Membrane</location>
    </subcellularLocation>
</comment>
<reference evidence="3 4" key="1">
    <citation type="submission" date="2018-10" db="EMBL/GenBank/DDBJ databases">
        <title>A high-quality apple genome assembly.</title>
        <authorList>
            <person name="Hu J."/>
        </authorList>
    </citation>
    <scope>NUCLEOTIDE SEQUENCE [LARGE SCALE GENOMIC DNA]</scope>
    <source>
        <strain evidence="4">cv. HFTH1</strain>
        <tissue evidence="3">Young leaf</tissue>
    </source>
</reference>
<organism evidence="3 4">
    <name type="scientific">Malus domestica</name>
    <name type="common">Apple</name>
    <name type="synonym">Pyrus malus</name>
    <dbReference type="NCBI Taxonomy" id="3750"/>
    <lineage>
        <taxon>Eukaryota</taxon>
        <taxon>Viridiplantae</taxon>
        <taxon>Streptophyta</taxon>
        <taxon>Embryophyta</taxon>
        <taxon>Tracheophyta</taxon>
        <taxon>Spermatophyta</taxon>
        <taxon>Magnoliopsida</taxon>
        <taxon>eudicotyledons</taxon>
        <taxon>Gunneridae</taxon>
        <taxon>Pentapetalae</taxon>
        <taxon>rosids</taxon>
        <taxon>fabids</taxon>
        <taxon>Rosales</taxon>
        <taxon>Rosaceae</taxon>
        <taxon>Amygdaloideae</taxon>
        <taxon>Maleae</taxon>
        <taxon>Malus</taxon>
    </lineage>
</organism>
<dbReference type="AlphaFoldDB" id="A0A498IKT4"/>
<evidence type="ECO:0008006" key="5">
    <source>
        <dbReference type="Google" id="ProtNLM"/>
    </source>
</evidence>
<dbReference type="PANTHER" id="PTHR31415:SF109">
    <property type="entry name" value="NDR1_HIN1-LIKE PROTEIN 10"/>
    <property type="match status" value="1"/>
</dbReference>
<evidence type="ECO:0000313" key="4">
    <source>
        <dbReference type="Proteomes" id="UP000290289"/>
    </source>
</evidence>
<gene>
    <name evidence="3" type="ORF">DVH24_003262</name>
</gene>
<dbReference type="EMBL" id="RDQH01000337">
    <property type="protein sequence ID" value="RXH82764.1"/>
    <property type="molecule type" value="Genomic_DNA"/>
</dbReference>
<name>A0A498IKT4_MALDO</name>
<dbReference type="GO" id="GO:0009506">
    <property type="term" value="C:plasmodesma"/>
    <property type="evidence" value="ECO:0007669"/>
    <property type="project" value="TreeGrafter"/>
</dbReference>
<dbReference type="GO" id="GO:0005886">
    <property type="term" value="C:plasma membrane"/>
    <property type="evidence" value="ECO:0007669"/>
    <property type="project" value="TreeGrafter"/>
</dbReference>
<evidence type="ECO:0000256" key="1">
    <source>
        <dbReference type="ARBA" id="ARBA00004370"/>
    </source>
</evidence>
<evidence type="ECO:0000313" key="3">
    <source>
        <dbReference type="EMBL" id="RXH82764.1"/>
    </source>
</evidence>
<proteinExistence type="predicted"/>
<sequence length="154" mass="17523">MFLVPHSTLCLDHGVTTAAAFVNNILNYNLALNFTIRNFNKRAGLVYRGIQVIGKYRNKKFFVASLGSTPFYQDHKNTTIVPVVLQGQQWVKFRKRDVSRFRRLGLGCISIPLYERNNIELKAFFLLGTRALSKTRNRTLSGLVLPCSAYCCSE</sequence>
<dbReference type="Proteomes" id="UP000290289">
    <property type="component" value="Chromosome 11"/>
</dbReference>
<keyword evidence="2" id="KW-0472">Membrane</keyword>
<dbReference type="InterPro" id="IPR044839">
    <property type="entry name" value="NDR1-like"/>
</dbReference>
<evidence type="ECO:0000256" key="2">
    <source>
        <dbReference type="ARBA" id="ARBA00023136"/>
    </source>
</evidence>
<dbReference type="PANTHER" id="PTHR31415">
    <property type="entry name" value="OS05G0367900 PROTEIN"/>
    <property type="match status" value="1"/>
</dbReference>
<dbReference type="GO" id="GO:0098542">
    <property type="term" value="P:defense response to other organism"/>
    <property type="evidence" value="ECO:0007669"/>
    <property type="project" value="InterPro"/>
</dbReference>